<protein>
    <submittedName>
        <fullName evidence="5">5-oxoprolinase subunit PxpB</fullName>
        <ecNumber evidence="5">3.5.2.9</ecNumber>
    </submittedName>
</protein>
<dbReference type="Proteomes" id="UP000807825">
    <property type="component" value="Unassembled WGS sequence"/>
</dbReference>
<accession>A0A9D6VA33</accession>
<proteinExistence type="predicted"/>
<dbReference type="EMBL" id="JACRDE010000507">
    <property type="protein sequence ID" value="MBI5251692.1"/>
    <property type="molecule type" value="Genomic_DNA"/>
</dbReference>
<evidence type="ECO:0000313" key="6">
    <source>
        <dbReference type="Proteomes" id="UP000807825"/>
    </source>
</evidence>
<organism evidence="5 6">
    <name type="scientific">Desulfomonile tiedjei</name>
    <dbReference type="NCBI Taxonomy" id="2358"/>
    <lineage>
        <taxon>Bacteria</taxon>
        <taxon>Pseudomonadati</taxon>
        <taxon>Thermodesulfobacteriota</taxon>
        <taxon>Desulfomonilia</taxon>
        <taxon>Desulfomonilales</taxon>
        <taxon>Desulfomonilaceae</taxon>
        <taxon>Desulfomonile</taxon>
    </lineage>
</organism>
<evidence type="ECO:0000256" key="1">
    <source>
        <dbReference type="ARBA" id="ARBA00022741"/>
    </source>
</evidence>
<dbReference type="Gene3D" id="2.40.100.10">
    <property type="entry name" value="Cyclophilin-like"/>
    <property type="match status" value="1"/>
</dbReference>
<evidence type="ECO:0000256" key="2">
    <source>
        <dbReference type="ARBA" id="ARBA00022801"/>
    </source>
</evidence>
<dbReference type="GO" id="GO:0017168">
    <property type="term" value="F:5-oxoprolinase (ATP-hydrolyzing) activity"/>
    <property type="evidence" value="ECO:0007669"/>
    <property type="project" value="UniProtKB-EC"/>
</dbReference>
<dbReference type="GO" id="GO:0005524">
    <property type="term" value="F:ATP binding"/>
    <property type="evidence" value="ECO:0007669"/>
    <property type="project" value="UniProtKB-KW"/>
</dbReference>
<evidence type="ECO:0000313" key="5">
    <source>
        <dbReference type="EMBL" id="MBI5251692.1"/>
    </source>
</evidence>
<reference evidence="5" key="1">
    <citation type="submission" date="2020-07" db="EMBL/GenBank/DDBJ databases">
        <title>Huge and variable diversity of episymbiotic CPR bacteria and DPANN archaea in groundwater ecosystems.</title>
        <authorList>
            <person name="He C.Y."/>
            <person name="Keren R."/>
            <person name="Whittaker M."/>
            <person name="Farag I.F."/>
            <person name="Doudna J."/>
            <person name="Cate J.H.D."/>
            <person name="Banfield J.F."/>
        </authorList>
    </citation>
    <scope>NUCLEOTIDE SEQUENCE</scope>
    <source>
        <strain evidence="5">NC_groundwater_1664_Pr3_B-0.1um_52_9</strain>
    </source>
</reference>
<keyword evidence="1" id="KW-0547">Nucleotide-binding</keyword>
<dbReference type="Gene3D" id="3.30.1360.40">
    <property type="match status" value="1"/>
</dbReference>
<dbReference type="PANTHER" id="PTHR34698:SF2">
    <property type="entry name" value="5-OXOPROLINASE SUBUNIT B"/>
    <property type="match status" value="1"/>
</dbReference>
<dbReference type="Pfam" id="PF02682">
    <property type="entry name" value="CT_C_D"/>
    <property type="match status" value="1"/>
</dbReference>
<dbReference type="NCBIfam" id="TIGR00370">
    <property type="entry name" value="5-oxoprolinase subunit PxpB"/>
    <property type="match status" value="1"/>
</dbReference>
<sequence>MAGLFEKAVLRLMGDRGLLVEYGDSISPDINVKVRTMAMVIADENPDGVVEVIPTYRSLLIVYDPLVTDIMTLEEALQSMEIRLDQLEIPPPSTVEIPVLYGGDNGPDIEFVADAHNMTAEDVIRIHSGAEYQVYMIGFTPGFPYLGGLPEELHTPRLESPRSLVLAGSVGIANNQTGIYPVDSPGGWRLIGRTPLKLFNPLKENPFLYRAGDMIKFVRISEQEYHRILSEGNA</sequence>
<dbReference type="InterPro" id="IPR003833">
    <property type="entry name" value="CT_C_D"/>
</dbReference>
<keyword evidence="3" id="KW-0067">ATP-binding</keyword>
<dbReference type="SUPFAM" id="SSF160467">
    <property type="entry name" value="PH0987 N-terminal domain-like"/>
    <property type="match status" value="1"/>
</dbReference>
<gene>
    <name evidence="5" type="primary">pxpB</name>
    <name evidence="5" type="ORF">HY912_19540</name>
</gene>
<dbReference type="SUPFAM" id="SSF50891">
    <property type="entry name" value="Cyclophilin-like"/>
    <property type="match status" value="1"/>
</dbReference>
<dbReference type="EC" id="3.5.2.9" evidence="5"/>
<evidence type="ECO:0000256" key="3">
    <source>
        <dbReference type="ARBA" id="ARBA00022840"/>
    </source>
</evidence>
<keyword evidence="2 5" id="KW-0378">Hydrolase</keyword>
<dbReference type="PANTHER" id="PTHR34698">
    <property type="entry name" value="5-OXOPROLINASE SUBUNIT B"/>
    <property type="match status" value="1"/>
</dbReference>
<dbReference type="SMART" id="SM00796">
    <property type="entry name" value="AHS1"/>
    <property type="match status" value="1"/>
</dbReference>
<feature type="domain" description="Carboxyltransferase" evidence="4">
    <location>
        <begin position="8"/>
        <end position="209"/>
    </location>
</feature>
<dbReference type="InterPro" id="IPR029000">
    <property type="entry name" value="Cyclophilin-like_dom_sf"/>
</dbReference>
<name>A0A9D6VA33_9BACT</name>
<evidence type="ECO:0000259" key="4">
    <source>
        <dbReference type="SMART" id="SM00796"/>
    </source>
</evidence>
<dbReference type="InterPro" id="IPR010016">
    <property type="entry name" value="PxpB"/>
</dbReference>
<comment type="caution">
    <text evidence="5">The sequence shown here is derived from an EMBL/GenBank/DDBJ whole genome shotgun (WGS) entry which is preliminary data.</text>
</comment>
<dbReference type="AlphaFoldDB" id="A0A9D6VA33"/>